<dbReference type="PROSITE" id="PS50082">
    <property type="entry name" value="WD_REPEATS_2"/>
    <property type="match status" value="1"/>
</dbReference>
<proteinExistence type="predicted"/>
<reference evidence="2 3" key="1">
    <citation type="submission" date="2019-01" db="EMBL/GenBank/DDBJ databases">
        <title>Sequencing of cultivated peanut Arachis hypogaea provides insights into genome evolution and oil improvement.</title>
        <authorList>
            <person name="Chen X."/>
        </authorList>
    </citation>
    <scope>NUCLEOTIDE SEQUENCE [LARGE SCALE GENOMIC DNA]</scope>
    <source>
        <strain evidence="3">cv. Fuhuasheng</strain>
        <tissue evidence="2">Leaves</tissue>
    </source>
</reference>
<dbReference type="InterPro" id="IPR015943">
    <property type="entry name" value="WD40/YVTN_repeat-like_dom_sf"/>
</dbReference>
<dbReference type="PANTHER" id="PTHR44489">
    <property type="match status" value="1"/>
</dbReference>
<name>A0A445DZX4_ARAHY</name>
<dbReference type="STRING" id="3818.A0A445DZX4"/>
<evidence type="ECO:0000313" key="3">
    <source>
        <dbReference type="Proteomes" id="UP000289738"/>
    </source>
</evidence>
<dbReference type="EMBL" id="SDMP01000003">
    <property type="protein sequence ID" value="RYR68720.1"/>
    <property type="molecule type" value="Genomic_DNA"/>
</dbReference>
<gene>
    <name evidence="2" type="ORF">Ahy_A03g015198</name>
</gene>
<dbReference type="SUPFAM" id="SSF50978">
    <property type="entry name" value="WD40 repeat-like"/>
    <property type="match status" value="1"/>
</dbReference>
<keyword evidence="1" id="KW-0853">WD repeat</keyword>
<protein>
    <submittedName>
        <fullName evidence="2">Uncharacterized protein</fullName>
    </submittedName>
</protein>
<dbReference type="PANTHER" id="PTHR44489:SF11">
    <property type="entry name" value="WD REPEAT DOMAIN 86"/>
    <property type="match status" value="1"/>
</dbReference>
<dbReference type="Proteomes" id="UP000289738">
    <property type="component" value="Chromosome A03"/>
</dbReference>
<dbReference type="InterPro" id="IPR036322">
    <property type="entry name" value="WD40_repeat_dom_sf"/>
</dbReference>
<dbReference type="AlphaFoldDB" id="A0A445DZX4"/>
<keyword evidence="3" id="KW-1185">Reference proteome</keyword>
<comment type="caution">
    <text evidence="2">The sequence shown here is derived from an EMBL/GenBank/DDBJ whole genome shotgun (WGS) entry which is preliminary data.</text>
</comment>
<evidence type="ECO:0000256" key="1">
    <source>
        <dbReference type="PROSITE-ProRule" id="PRU00221"/>
    </source>
</evidence>
<dbReference type="InterPro" id="IPR044715">
    <property type="entry name" value="WDR86-like"/>
</dbReference>
<dbReference type="InterPro" id="IPR001680">
    <property type="entry name" value="WD40_rpt"/>
</dbReference>
<evidence type="ECO:0000313" key="2">
    <source>
        <dbReference type="EMBL" id="RYR68720.1"/>
    </source>
</evidence>
<accession>A0A445DZX4</accession>
<organism evidence="2 3">
    <name type="scientific">Arachis hypogaea</name>
    <name type="common">Peanut</name>
    <dbReference type="NCBI Taxonomy" id="3818"/>
    <lineage>
        <taxon>Eukaryota</taxon>
        <taxon>Viridiplantae</taxon>
        <taxon>Streptophyta</taxon>
        <taxon>Embryophyta</taxon>
        <taxon>Tracheophyta</taxon>
        <taxon>Spermatophyta</taxon>
        <taxon>Magnoliopsida</taxon>
        <taxon>eudicotyledons</taxon>
        <taxon>Gunneridae</taxon>
        <taxon>Pentapetalae</taxon>
        <taxon>rosids</taxon>
        <taxon>fabids</taxon>
        <taxon>Fabales</taxon>
        <taxon>Fabaceae</taxon>
        <taxon>Papilionoideae</taxon>
        <taxon>50 kb inversion clade</taxon>
        <taxon>dalbergioids sensu lato</taxon>
        <taxon>Dalbergieae</taxon>
        <taxon>Pterocarpus clade</taxon>
        <taxon>Arachis</taxon>
    </lineage>
</organism>
<sequence>MASSSAKKPINCTPKAFKKPENYALKAVDECRPEAISVEKPSKCEQKAVLIEKTADVEDVVTAITGIALPAGSDKLISGSIDGTVRAWDCNTGRCVNMIHLNSQVTEEGTLEVTYTHTNQIVSRERSTIYKTRSSIL</sequence>
<feature type="repeat" description="WD" evidence="1">
    <location>
        <begin position="57"/>
        <end position="98"/>
    </location>
</feature>
<dbReference type="Gene3D" id="2.130.10.10">
    <property type="entry name" value="YVTN repeat-like/Quinoprotein amine dehydrogenase"/>
    <property type="match status" value="1"/>
</dbReference>